<dbReference type="EMBL" id="JADKGY010000008">
    <property type="protein sequence ID" value="MBK9982876.1"/>
    <property type="molecule type" value="Genomic_DNA"/>
</dbReference>
<protein>
    <submittedName>
        <fullName evidence="1">Uncharacterized protein</fullName>
    </submittedName>
</protein>
<proteinExistence type="predicted"/>
<comment type="caution">
    <text evidence="1">The sequence shown here is derived from an EMBL/GenBank/DDBJ whole genome shotgun (WGS) entry which is preliminary data.</text>
</comment>
<dbReference type="AlphaFoldDB" id="A0A9D7SV92"/>
<sequence length="183" mass="21040">MRSLIQSILTLIITFSVINAFAQRWTPVDQILIGVQGSRDIIPQKYIVYNTDFATIKDVLWTSPKEADQPISNSSTLLTVGLADGSSDVFRMIQYDMMEPELAAKYPEIRTFRGESVSDPNRTIRADWTESGFRAVIRDENGMTYIDPYQRNDLEHRIVYFKKDYQKSEPWICSVTEKAKGDK</sequence>
<dbReference type="Proteomes" id="UP000808337">
    <property type="component" value="Unassembled WGS sequence"/>
</dbReference>
<organism evidence="1 2">
    <name type="scientific">Candidatus Opimibacter skivensis</name>
    <dbReference type="NCBI Taxonomy" id="2982028"/>
    <lineage>
        <taxon>Bacteria</taxon>
        <taxon>Pseudomonadati</taxon>
        <taxon>Bacteroidota</taxon>
        <taxon>Saprospiria</taxon>
        <taxon>Saprospirales</taxon>
        <taxon>Saprospiraceae</taxon>
        <taxon>Candidatus Opimibacter</taxon>
    </lineage>
</organism>
<gene>
    <name evidence="1" type="ORF">IPP15_10735</name>
</gene>
<evidence type="ECO:0000313" key="2">
    <source>
        <dbReference type="Proteomes" id="UP000808337"/>
    </source>
</evidence>
<name>A0A9D7SV92_9BACT</name>
<reference evidence="1 2" key="1">
    <citation type="submission" date="2020-10" db="EMBL/GenBank/DDBJ databases">
        <title>Connecting structure to function with the recovery of over 1000 high-quality activated sludge metagenome-assembled genomes encoding full-length rRNA genes using long-read sequencing.</title>
        <authorList>
            <person name="Singleton C.M."/>
            <person name="Petriglieri F."/>
            <person name="Kristensen J.M."/>
            <person name="Kirkegaard R.H."/>
            <person name="Michaelsen T.Y."/>
            <person name="Andersen M.H."/>
            <person name="Karst S.M."/>
            <person name="Dueholm M.S."/>
            <person name="Nielsen P.H."/>
            <person name="Albertsen M."/>
        </authorList>
    </citation>
    <scope>NUCLEOTIDE SEQUENCE [LARGE SCALE GENOMIC DNA]</scope>
    <source>
        <strain evidence="1">Ribe_18-Q3-R11-54_MAXAC.273</strain>
    </source>
</reference>
<accession>A0A9D7SV92</accession>
<evidence type="ECO:0000313" key="1">
    <source>
        <dbReference type="EMBL" id="MBK9982876.1"/>
    </source>
</evidence>